<dbReference type="EMBL" id="JALPRF010000002">
    <property type="protein sequence ID" value="MCK8493187.1"/>
    <property type="molecule type" value="Genomic_DNA"/>
</dbReference>
<keyword evidence="4" id="KW-1185">Reference proteome</keyword>
<feature type="signal peptide" evidence="1">
    <location>
        <begin position="1"/>
        <end position="22"/>
    </location>
</feature>
<evidence type="ECO:0000256" key="1">
    <source>
        <dbReference type="SAM" id="SignalP"/>
    </source>
</evidence>
<proteinExistence type="predicted"/>
<sequence length="222" mass="23636">MKKLFKTTLCLFMLMNSLWTQAQVQLGIKAGVNSSTINIPDIEPGVSVKPRIDFQGGVVLDIPVASSFSIQSALLVSAKGSKIKAKLIDGNTGSTISDINTSIKLVYTELPVLALFKKNLGQSCRFYGGVGPYVGLGLGGKIASSFQPIAERDVNFGSGEPGTNSYRRFDYGASAAAGVEINRLLIGVNYNYGLVDLGSAINKSYNRTLGISVGFWLSKAQL</sequence>
<feature type="domain" description="Outer membrane protein beta-barrel" evidence="2">
    <location>
        <begin position="22"/>
        <end position="197"/>
    </location>
</feature>
<evidence type="ECO:0000313" key="4">
    <source>
        <dbReference type="Proteomes" id="UP001202180"/>
    </source>
</evidence>
<accession>A0ABT0HLZ1</accession>
<dbReference type="Proteomes" id="UP001202180">
    <property type="component" value="Unassembled WGS sequence"/>
</dbReference>
<reference evidence="3 4" key="1">
    <citation type="submission" date="2022-04" db="EMBL/GenBank/DDBJ databases">
        <title>Spirosoma sp. strain RP8 genome sequencing and assembly.</title>
        <authorList>
            <person name="Jung Y."/>
        </authorList>
    </citation>
    <scope>NUCLEOTIDE SEQUENCE [LARGE SCALE GENOMIC DNA]</scope>
    <source>
        <strain evidence="3 4">RP8</strain>
    </source>
</reference>
<name>A0ABT0HLZ1_9BACT</name>
<organism evidence="3 4">
    <name type="scientific">Spirosoma liriopis</name>
    <dbReference type="NCBI Taxonomy" id="2937440"/>
    <lineage>
        <taxon>Bacteria</taxon>
        <taxon>Pseudomonadati</taxon>
        <taxon>Bacteroidota</taxon>
        <taxon>Cytophagia</taxon>
        <taxon>Cytophagales</taxon>
        <taxon>Cytophagaceae</taxon>
        <taxon>Spirosoma</taxon>
    </lineage>
</organism>
<comment type="caution">
    <text evidence="3">The sequence shown here is derived from an EMBL/GenBank/DDBJ whole genome shotgun (WGS) entry which is preliminary data.</text>
</comment>
<feature type="chain" id="PRO_5046780581" evidence="1">
    <location>
        <begin position="23"/>
        <end position="222"/>
    </location>
</feature>
<keyword evidence="1" id="KW-0732">Signal</keyword>
<dbReference type="InterPro" id="IPR025665">
    <property type="entry name" value="Beta-barrel_OMP_2"/>
</dbReference>
<evidence type="ECO:0000259" key="2">
    <source>
        <dbReference type="Pfam" id="PF13568"/>
    </source>
</evidence>
<evidence type="ECO:0000313" key="3">
    <source>
        <dbReference type="EMBL" id="MCK8493187.1"/>
    </source>
</evidence>
<dbReference type="Pfam" id="PF13568">
    <property type="entry name" value="OMP_b-brl_2"/>
    <property type="match status" value="1"/>
</dbReference>
<gene>
    <name evidence="3" type="ORF">M0L20_15065</name>
</gene>
<dbReference type="RefSeq" id="WP_232561745.1">
    <property type="nucleotide sequence ID" value="NZ_JALPRF010000002.1"/>
</dbReference>
<protein>
    <submittedName>
        <fullName evidence="3">PorT family protein</fullName>
    </submittedName>
</protein>